<dbReference type="InterPro" id="IPR009387">
    <property type="entry name" value="HigB-2"/>
</dbReference>
<dbReference type="EMBL" id="AP014568">
    <property type="protein sequence ID" value="BAO80232.1"/>
    <property type="molecule type" value="Genomic_DNA"/>
</dbReference>
<organism evidence="1 2">
    <name type="scientific">Serpentinimonas raichei</name>
    <dbReference type="NCBI Taxonomy" id="1458425"/>
    <lineage>
        <taxon>Bacteria</taxon>
        <taxon>Pseudomonadati</taxon>
        <taxon>Pseudomonadota</taxon>
        <taxon>Betaproteobacteria</taxon>
        <taxon>Burkholderiales</taxon>
        <taxon>Comamonadaceae</taxon>
        <taxon>Serpentinimonas</taxon>
    </lineage>
</organism>
<dbReference type="Pfam" id="PF06296">
    <property type="entry name" value="RelE"/>
    <property type="match status" value="1"/>
</dbReference>
<protein>
    <submittedName>
        <fullName evidence="1">Cytotoxic translational repressor of toxin-antitoxin stability system</fullName>
    </submittedName>
</protein>
<evidence type="ECO:0000313" key="2">
    <source>
        <dbReference type="Proteomes" id="UP000067461"/>
    </source>
</evidence>
<dbReference type="STRING" id="1458425.SRAA_0378"/>
<gene>
    <name evidence="1" type="ORF">SRAA_0378</name>
</gene>
<sequence length="110" mass="12374">MEVMVFVELPIFIRCAAELFADEDIAALQNTLLENPAAGDLIPGGRGLRKLRVPLPGRGKRSGARVIYYHWVSKEQCYLIYAYAKNVSTNLTPVQLRRLAEIMQAEIPDE</sequence>
<name>A0A060NGV4_9BURK</name>
<dbReference type="KEGG" id="cbaa:SRAA_0378"/>
<dbReference type="Proteomes" id="UP000067461">
    <property type="component" value="Chromosome"/>
</dbReference>
<accession>A0A060NGV4</accession>
<dbReference type="HOGENOM" id="CLU_110687_1_2_4"/>
<reference evidence="1 2" key="1">
    <citation type="journal article" date="2014" name="Nat. Commun.">
        <title>Physiological and genomic features of highly alkaliphilic hydrogen-utilizing Betaproteobacteria from a continental serpentinizing site.</title>
        <authorList>
            <person name="Suzuki S."/>
            <person name="Kuenen J.G."/>
            <person name="Schipper K."/>
            <person name="van der Velde S."/>
            <person name="Ishii S."/>
            <person name="Wu A."/>
            <person name="Sorokin D.Y."/>
            <person name="Tenney A."/>
            <person name="Meng X.Y."/>
            <person name="Morrill P.L."/>
            <person name="Kamagata Y."/>
            <person name="Muyzer G."/>
            <person name="Nealson K.H."/>
        </authorList>
    </citation>
    <scope>NUCLEOTIDE SEQUENCE [LARGE SCALE GENOMIC DNA]</scope>
    <source>
        <strain evidence="1 2">A1</strain>
    </source>
</reference>
<dbReference type="PIRSF" id="PIRSF039032">
    <property type="entry name" value="HigB-2"/>
    <property type="match status" value="1"/>
</dbReference>
<keyword evidence="2" id="KW-1185">Reference proteome</keyword>
<proteinExistence type="predicted"/>
<dbReference type="RefSeq" id="WP_197538516.1">
    <property type="nucleotide sequence ID" value="NZ_AP014568.1"/>
</dbReference>
<dbReference type="AlphaFoldDB" id="A0A060NGV4"/>
<evidence type="ECO:0000313" key="1">
    <source>
        <dbReference type="EMBL" id="BAO80232.1"/>
    </source>
</evidence>